<protein>
    <recommendedName>
        <fullName evidence="1">Flagellar hook-length control protein-like C-terminal domain-containing protein</fullName>
    </recommendedName>
</protein>
<dbReference type="Gene3D" id="3.30.750.140">
    <property type="match status" value="1"/>
</dbReference>
<dbReference type="PANTHER" id="PTHR37533">
    <property type="entry name" value="FLAGELLAR HOOK-LENGTH CONTROL PROTEIN"/>
    <property type="match status" value="1"/>
</dbReference>
<name>G9EUL1_9GAMM</name>
<dbReference type="RefSeq" id="WP_006872865.1">
    <property type="nucleotide sequence ID" value="NZ_JH413850.1"/>
</dbReference>
<dbReference type="CDD" id="cd17470">
    <property type="entry name" value="T3SS_Flik_C"/>
    <property type="match status" value="1"/>
</dbReference>
<dbReference type="PANTHER" id="PTHR37533:SF2">
    <property type="entry name" value="FLAGELLAR HOOK-LENGTH CONTROL PROTEIN"/>
    <property type="match status" value="1"/>
</dbReference>
<accession>G9EUL1</accession>
<gene>
    <name evidence="2" type="ORF">LDG_9009</name>
</gene>
<dbReference type="InterPro" id="IPR021136">
    <property type="entry name" value="Flagellar_hook_control-like_C"/>
</dbReference>
<dbReference type="OrthoDB" id="1792985at2"/>
<dbReference type="AlphaFoldDB" id="G9EUL1"/>
<dbReference type="HOGENOM" id="CLU_663567_0_0_6"/>
<reference evidence="2 3" key="1">
    <citation type="journal article" date="2011" name="BMC Genomics">
        <title>Insight into cross-talk between intra-amoebal pathogens.</title>
        <authorList>
            <person name="Gimenez G."/>
            <person name="Bertelli C."/>
            <person name="Moliner C."/>
            <person name="Robert C."/>
            <person name="Raoult D."/>
            <person name="Fournier P.E."/>
            <person name="Greub G."/>
        </authorList>
    </citation>
    <scope>NUCLEOTIDE SEQUENCE [LARGE SCALE GENOMIC DNA]</scope>
    <source>
        <strain evidence="2 3">LLAP12</strain>
    </source>
</reference>
<dbReference type="InterPro" id="IPR052563">
    <property type="entry name" value="FliK"/>
</dbReference>
<dbReference type="InParanoid" id="G9EUL1"/>
<evidence type="ECO:0000313" key="3">
    <source>
        <dbReference type="Proteomes" id="UP000002770"/>
    </source>
</evidence>
<dbReference type="eggNOG" id="COG3144">
    <property type="taxonomic scope" value="Bacteria"/>
</dbReference>
<evidence type="ECO:0000259" key="1">
    <source>
        <dbReference type="Pfam" id="PF02120"/>
    </source>
</evidence>
<dbReference type="InterPro" id="IPR038610">
    <property type="entry name" value="FliK-like_C_sf"/>
</dbReference>
<organism evidence="2 3">
    <name type="scientific">Legionella drancourtii LLAP12</name>
    <dbReference type="NCBI Taxonomy" id="658187"/>
    <lineage>
        <taxon>Bacteria</taxon>
        <taxon>Pseudomonadati</taxon>
        <taxon>Pseudomonadota</taxon>
        <taxon>Gammaproteobacteria</taxon>
        <taxon>Legionellales</taxon>
        <taxon>Legionellaceae</taxon>
        <taxon>Legionella</taxon>
    </lineage>
</organism>
<dbReference type="STRING" id="658187.LDG_9009"/>
<dbReference type="Proteomes" id="UP000002770">
    <property type="component" value="Unassembled WGS sequence"/>
</dbReference>
<feature type="domain" description="Flagellar hook-length control protein-like C-terminal" evidence="1">
    <location>
        <begin position="361"/>
        <end position="443"/>
    </location>
</feature>
<sequence length="482" mass="53863">MLDTNNVTLSSLLNLSSQDSTGTEQLSALKEEPKQDDDGLIDPNTFVLLFAQITENIPVSEQQETQVFDAANLIDAEPVTSEKSQNEQITAVLEDNVAVAWINSDYYQSEINADSTDASPAWRDVSEDASAKQIELNSGNEQNGVLNDPLNWEWLETQSIPALSENVKITDSTSQKSYDEQILKTNASINLTENNRLIRANQETRYAEQFAPAQANNEVGFLEIQSSIDAFSFVNEQGILEDNEQNNILFQPALAEIKNNDLARDDYLIAEEEVLDIETTVPGKSKSSLLSEMQTRTSIIDRVKTVQQPTLDSTIFNQVSNNISHLVSERHENDEFQLSTPQSFTIPTDVDHPEWSKHFSDQVMWLGQQGIKSAVIKLHPEDLGPLEISIKVVNDSASINIASHSQQVRDLIDQSLPRLQEMMAEHGLNLSEVNIDSDTKERQFERHENSPSADLISHLEEDAILTPIKNKAVPQGIIDYFA</sequence>
<keyword evidence="3" id="KW-1185">Reference proteome</keyword>
<dbReference type="EMBL" id="JH413850">
    <property type="protein sequence ID" value="EHL29011.1"/>
    <property type="molecule type" value="Genomic_DNA"/>
</dbReference>
<proteinExistence type="predicted"/>
<dbReference type="Pfam" id="PF02120">
    <property type="entry name" value="Flg_hook"/>
    <property type="match status" value="1"/>
</dbReference>
<evidence type="ECO:0000313" key="2">
    <source>
        <dbReference type="EMBL" id="EHL29011.1"/>
    </source>
</evidence>